<name>A0AAD8T888_LOLMU</name>
<dbReference type="SUPFAM" id="SSF57756">
    <property type="entry name" value="Retrovirus zinc finger-like domains"/>
    <property type="match status" value="1"/>
</dbReference>
<dbReference type="Proteomes" id="UP001231189">
    <property type="component" value="Unassembled WGS sequence"/>
</dbReference>
<dbReference type="Gene3D" id="1.10.340.70">
    <property type="match status" value="1"/>
</dbReference>
<keyword evidence="4" id="KW-1185">Reference proteome</keyword>
<gene>
    <name evidence="3" type="ORF">QYE76_037917</name>
</gene>
<dbReference type="Gene3D" id="4.10.60.10">
    <property type="entry name" value="Zinc finger, CCHC-type"/>
    <property type="match status" value="1"/>
</dbReference>
<accession>A0AAD8T888</accession>
<keyword evidence="1" id="KW-0863">Zinc-finger</keyword>
<proteinExistence type="predicted"/>
<dbReference type="PROSITE" id="PS50158">
    <property type="entry name" value="ZF_CCHC"/>
    <property type="match status" value="1"/>
</dbReference>
<dbReference type="PANTHER" id="PTHR35046:SF9">
    <property type="entry name" value="RNA-DIRECTED DNA POLYMERASE"/>
    <property type="match status" value="1"/>
</dbReference>
<dbReference type="InterPro" id="IPR041588">
    <property type="entry name" value="Integrase_H2C2"/>
</dbReference>
<comment type="caution">
    <text evidence="3">The sequence shown here is derived from an EMBL/GenBank/DDBJ whole genome shotgun (WGS) entry which is preliminary data.</text>
</comment>
<sequence length="414" mass="46254">MQEKLKHSWLKKRKSKVVLRELGVTRLGRPIYGAAPSSAPHRFLLHLASLNVSNTKKSEPASTSGSSMSTARNRDMACHTCGGKGHFKRDCPNRKVMFINEDNEYETGDDADPYAPEDDDYDSDGVDAYSSEARTIVVSQRALNVLPSASTQRCNLFQTKALVGPDKACKVIIDGGSCRNLASKKLCTKLKLKYLPHPHPYYIQWMSDNGEMKESHAGGLMGHFGHEKTLLMLADHFYWPKMRRDVDRVNMEASKREDFVRKIHVKTEELIEKKGKNNAARVNKKRKEMLFKPGDMVWKTLERRGRRLLKGGGDDEAIPTTTLLPPSLQDEDDAAVKLKSNEVRIGPITRARAKLLKQQYEEGASIARGGEEQLDVKLDMKTSHGCARVEGGMREEEDGPAAPAWLGLHACAPS</sequence>
<dbReference type="AlphaFoldDB" id="A0AAD8T888"/>
<dbReference type="InterPro" id="IPR001878">
    <property type="entry name" value="Znf_CCHC"/>
</dbReference>
<evidence type="ECO:0000313" key="4">
    <source>
        <dbReference type="Proteomes" id="UP001231189"/>
    </source>
</evidence>
<dbReference type="PANTHER" id="PTHR35046">
    <property type="entry name" value="ZINC KNUCKLE (CCHC-TYPE) FAMILY PROTEIN"/>
    <property type="match status" value="1"/>
</dbReference>
<evidence type="ECO:0000313" key="3">
    <source>
        <dbReference type="EMBL" id="KAK1677069.1"/>
    </source>
</evidence>
<dbReference type="GO" id="GO:0008270">
    <property type="term" value="F:zinc ion binding"/>
    <property type="evidence" value="ECO:0007669"/>
    <property type="project" value="UniProtKB-KW"/>
</dbReference>
<evidence type="ECO:0000259" key="2">
    <source>
        <dbReference type="PROSITE" id="PS50158"/>
    </source>
</evidence>
<keyword evidence="1" id="KW-0479">Metal-binding</keyword>
<dbReference type="InterPro" id="IPR036875">
    <property type="entry name" value="Znf_CCHC_sf"/>
</dbReference>
<reference evidence="3" key="1">
    <citation type="submission" date="2023-07" db="EMBL/GenBank/DDBJ databases">
        <title>A chromosome-level genome assembly of Lolium multiflorum.</title>
        <authorList>
            <person name="Chen Y."/>
            <person name="Copetti D."/>
            <person name="Kolliker R."/>
            <person name="Studer B."/>
        </authorList>
    </citation>
    <scope>NUCLEOTIDE SEQUENCE</scope>
    <source>
        <strain evidence="3">02402/16</strain>
        <tissue evidence="3">Leaf</tissue>
    </source>
</reference>
<dbReference type="Pfam" id="PF00098">
    <property type="entry name" value="zf-CCHC"/>
    <property type="match status" value="1"/>
</dbReference>
<evidence type="ECO:0000256" key="1">
    <source>
        <dbReference type="PROSITE-ProRule" id="PRU00047"/>
    </source>
</evidence>
<protein>
    <recommendedName>
        <fullName evidence="2">CCHC-type domain-containing protein</fullName>
    </recommendedName>
</protein>
<dbReference type="GO" id="GO:0003676">
    <property type="term" value="F:nucleic acid binding"/>
    <property type="evidence" value="ECO:0007669"/>
    <property type="project" value="InterPro"/>
</dbReference>
<feature type="domain" description="CCHC-type" evidence="2">
    <location>
        <begin position="78"/>
        <end position="93"/>
    </location>
</feature>
<dbReference type="Pfam" id="PF17921">
    <property type="entry name" value="Integrase_H2C2"/>
    <property type="match status" value="1"/>
</dbReference>
<dbReference type="EMBL" id="JAUUTY010000002">
    <property type="protein sequence ID" value="KAK1677069.1"/>
    <property type="molecule type" value="Genomic_DNA"/>
</dbReference>
<keyword evidence="1" id="KW-0862">Zinc</keyword>
<organism evidence="3 4">
    <name type="scientific">Lolium multiflorum</name>
    <name type="common">Italian ryegrass</name>
    <name type="synonym">Lolium perenne subsp. multiflorum</name>
    <dbReference type="NCBI Taxonomy" id="4521"/>
    <lineage>
        <taxon>Eukaryota</taxon>
        <taxon>Viridiplantae</taxon>
        <taxon>Streptophyta</taxon>
        <taxon>Embryophyta</taxon>
        <taxon>Tracheophyta</taxon>
        <taxon>Spermatophyta</taxon>
        <taxon>Magnoliopsida</taxon>
        <taxon>Liliopsida</taxon>
        <taxon>Poales</taxon>
        <taxon>Poaceae</taxon>
        <taxon>BOP clade</taxon>
        <taxon>Pooideae</taxon>
        <taxon>Poodae</taxon>
        <taxon>Poeae</taxon>
        <taxon>Poeae Chloroplast Group 2 (Poeae type)</taxon>
        <taxon>Loliodinae</taxon>
        <taxon>Loliinae</taxon>
        <taxon>Lolium</taxon>
    </lineage>
</organism>
<dbReference type="SMART" id="SM00343">
    <property type="entry name" value="ZnF_C2HC"/>
    <property type="match status" value="1"/>
</dbReference>